<reference evidence="1 2" key="1">
    <citation type="submission" date="2021-06" db="EMBL/GenBank/DDBJ databases">
        <authorList>
            <person name="Palmer J.M."/>
        </authorList>
    </citation>
    <scope>NUCLEOTIDE SEQUENCE [LARGE SCALE GENOMIC DNA]</scope>
    <source>
        <strain evidence="1 2">XC_2019</strain>
        <tissue evidence="1">Muscle</tissue>
    </source>
</reference>
<gene>
    <name evidence="1" type="ORF">XENOCAPTIV_023524</name>
</gene>
<evidence type="ECO:0000313" key="2">
    <source>
        <dbReference type="Proteomes" id="UP001434883"/>
    </source>
</evidence>
<comment type="caution">
    <text evidence="1">The sequence shown here is derived from an EMBL/GenBank/DDBJ whole genome shotgun (WGS) entry which is preliminary data.</text>
</comment>
<protein>
    <submittedName>
        <fullName evidence="1">Uncharacterized protein</fullName>
    </submittedName>
</protein>
<name>A0ABV0QNZ5_9TELE</name>
<proteinExistence type="predicted"/>
<organism evidence="1 2">
    <name type="scientific">Xenoophorus captivus</name>
    <dbReference type="NCBI Taxonomy" id="1517983"/>
    <lineage>
        <taxon>Eukaryota</taxon>
        <taxon>Metazoa</taxon>
        <taxon>Chordata</taxon>
        <taxon>Craniata</taxon>
        <taxon>Vertebrata</taxon>
        <taxon>Euteleostomi</taxon>
        <taxon>Actinopterygii</taxon>
        <taxon>Neopterygii</taxon>
        <taxon>Teleostei</taxon>
        <taxon>Neoteleostei</taxon>
        <taxon>Acanthomorphata</taxon>
        <taxon>Ovalentaria</taxon>
        <taxon>Atherinomorphae</taxon>
        <taxon>Cyprinodontiformes</taxon>
        <taxon>Goodeidae</taxon>
        <taxon>Xenoophorus</taxon>
    </lineage>
</organism>
<accession>A0ABV0QNZ5</accession>
<evidence type="ECO:0000313" key="1">
    <source>
        <dbReference type="EMBL" id="MEQ2197121.1"/>
    </source>
</evidence>
<dbReference type="EMBL" id="JAHRIN010017342">
    <property type="protein sequence ID" value="MEQ2197121.1"/>
    <property type="molecule type" value="Genomic_DNA"/>
</dbReference>
<keyword evidence="2" id="KW-1185">Reference proteome</keyword>
<dbReference type="Proteomes" id="UP001434883">
    <property type="component" value="Unassembled WGS sequence"/>
</dbReference>
<sequence>MLSTLKCYVDSSMKKQELAANVLKGNARISKLHSKFAEKSWNHTFQLVRRCMVKQIMVNANRLFFNYKIIFRVLSSQFGMGSLRIHHAMNQQLVCGDALPLDHP</sequence>